<sequence>MVDAVGIDLCPPRERPVAAAAPPAVHPGLRFGRLTVLHEDEPYIWRGRVSRRRWHCECVCGRCVTVRDDSLKRGHTSSCGCLRDDETRSRTTRHGGKAGAARLPEYEVWQSLLHRRGGARVCARWRQGEGIGFVAFLRDMGRRPSPAHSLIRRDETRAYSPINCCWSTQRRRRGIARRFIKVGAAMVTLKEAADSAGLAYATLCKRLQRGWTIDAALGLRVGS</sequence>
<dbReference type="EMBL" id="FOSQ01000019">
    <property type="protein sequence ID" value="SFL09709.1"/>
    <property type="molecule type" value="Genomic_DNA"/>
</dbReference>
<dbReference type="OrthoDB" id="7181366at2"/>
<accession>A0A1I4EWL7</accession>
<protein>
    <submittedName>
        <fullName evidence="1">Uncharacterized protein</fullName>
    </submittedName>
</protein>
<dbReference type="RefSeq" id="WP_092963136.1">
    <property type="nucleotide sequence ID" value="NZ_FOSQ01000019.1"/>
</dbReference>
<organism evidence="1 2">
    <name type="scientific">Falsiroseomonas stagni DSM 19981</name>
    <dbReference type="NCBI Taxonomy" id="1123062"/>
    <lineage>
        <taxon>Bacteria</taxon>
        <taxon>Pseudomonadati</taxon>
        <taxon>Pseudomonadota</taxon>
        <taxon>Alphaproteobacteria</taxon>
        <taxon>Acetobacterales</taxon>
        <taxon>Roseomonadaceae</taxon>
        <taxon>Falsiroseomonas</taxon>
    </lineage>
</organism>
<dbReference type="STRING" id="1123062.SAMN02745775_11957"/>
<evidence type="ECO:0000313" key="2">
    <source>
        <dbReference type="Proteomes" id="UP000199473"/>
    </source>
</evidence>
<dbReference type="AlphaFoldDB" id="A0A1I4EWL7"/>
<gene>
    <name evidence="1" type="ORF">SAMN02745775_11957</name>
</gene>
<keyword evidence="2" id="KW-1185">Reference proteome</keyword>
<proteinExistence type="predicted"/>
<name>A0A1I4EWL7_9PROT</name>
<reference evidence="1 2" key="1">
    <citation type="submission" date="2016-10" db="EMBL/GenBank/DDBJ databases">
        <authorList>
            <person name="de Groot N.N."/>
        </authorList>
    </citation>
    <scope>NUCLEOTIDE SEQUENCE [LARGE SCALE GENOMIC DNA]</scope>
    <source>
        <strain evidence="1 2">DSM 19981</strain>
    </source>
</reference>
<dbReference type="Proteomes" id="UP000199473">
    <property type="component" value="Unassembled WGS sequence"/>
</dbReference>
<evidence type="ECO:0000313" key="1">
    <source>
        <dbReference type="EMBL" id="SFL09709.1"/>
    </source>
</evidence>